<dbReference type="PANTHER" id="PTHR43280:SF31">
    <property type="entry name" value="TRANSCRIPTIONAL REGULATORY PROTEIN"/>
    <property type="match status" value="1"/>
</dbReference>
<evidence type="ECO:0000259" key="4">
    <source>
        <dbReference type="PROSITE" id="PS01124"/>
    </source>
</evidence>
<dbReference type="Proteomes" id="UP000602759">
    <property type="component" value="Unassembled WGS sequence"/>
</dbReference>
<feature type="domain" description="HTH araC/xylS-type" evidence="4">
    <location>
        <begin position="26"/>
        <end position="125"/>
    </location>
</feature>
<sequence length="138" mass="15873">MAEKKEVPAIGVQKQEVAPASTVLYNRAIAYMMQHYMDPALNRFTIADALQCSVRQLSKAFEGRSETLKSSLLLLRLHKGRALLRRYPKRPVADIARQLHFYDTKHFVRQYKKCFGHSPAAERREKIKSSLPSELENS</sequence>
<dbReference type="Pfam" id="PF12833">
    <property type="entry name" value="HTH_18"/>
    <property type="match status" value="1"/>
</dbReference>
<dbReference type="PANTHER" id="PTHR43280">
    <property type="entry name" value="ARAC-FAMILY TRANSCRIPTIONAL REGULATOR"/>
    <property type="match status" value="1"/>
</dbReference>
<evidence type="ECO:0000313" key="5">
    <source>
        <dbReference type="EMBL" id="MBD1433958.1"/>
    </source>
</evidence>
<comment type="caution">
    <text evidence="5">The sequence shown here is derived from an EMBL/GenBank/DDBJ whole genome shotgun (WGS) entry which is preliminary data.</text>
</comment>
<dbReference type="InterPro" id="IPR018060">
    <property type="entry name" value="HTH_AraC"/>
</dbReference>
<dbReference type="RefSeq" id="WP_190994896.1">
    <property type="nucleotide sequence ID" value="NZ_JACOIK010000009.1"/>
</dbReference>
<dbReference type="EMBL" id="JACOIK010000009">
    <property type="protein sequence ID" value="MBD1433958.1"/>
    <property type="molecule type" value="Genomic_DNA"/>
</dbReference>
<dbReference type="SUPFAM" id="SSF46689">
    <property type="entry name" value="Homeodomain-like"/>
    <property type="match status" value="1"/>
</dbReference>
<gene>
    <name evidence="5" type="ORF">H8B06_14055</name>
</gene>
<keyword evidence="6" id="KW-1185">Reference proteome</keyword>
<evidence type="ECO:0000256" key="2">
    <source>
        <dbReference type="ARBA" id="ARBA00023125"/>
    </source>
</evidence>
<dbReference type="Gene3D" id="1.10.10.60">
    <property type="entry name" value="Homeodomain-like"/>
    <property type="match status" value="1"/>
</dbReference>
<evidence type="ECO:0000256" key="3">
    <source>
        <dbReference type="ARBA" id="ARBA00023163"/>
    </source>
</evidence>
<dbReference type="SMART" id="SM00342">
    <property type="entry name" value="HTH_ARAC"/>
    <property type="match status" value="1"/>
</dbReference>
<evidence type="ECO:0000256" key="1">
    <source>
        <dbReference type="ARBA" id="ARBA00023015"/>
    </source>
</evidence>
<dbReference type="PROSITE" id="PS01124">
    <property type="entry name" value="HTH_ARAC_FAMILY_2"/>
    <property type="match status" value="1"/>
</dbReference>
<keyword evidence="3" id="KW-0804">Transcription</keyword>
<keyword evidence="2" id="KW-0238">DNA-binding</keyword>
<name>A0ABR7YRI5_9SPHI</name>
<reference evidence="5 6" key="1">
    <citation type="submission" date="2020-08" db="EMBL/GenBank/DDBJ databases">
        <title>Sphingobacterium sp. DN00404 isolated from aquaculture water.</title>
        <authorList>
            <person name="Zhang M."/>
        </authorList>
    </citation>
    <scope>NUCLEOTIDE SEQUENCE [LARGE SCALE GENOMIC DNA]</scope>
    <source>
        <strain evidence="5 6">DN00404</strain>
    </source>
</reference>
<protein>
    <submittedName>
        <fullName evidence="5">AraC family transcriptional regulator</fullName>
    </submittedName>
</protein>
<dbReference type="InterPro" id="IPR009057">
    <property type="entry name" value="Homeodomain-like_sf"/>
</dbReference>
<evidence type="ECO:0000313" key="6">
    <source>
        <dbReference type="Proteomes" id="UP000602759"/>
    </source>
</evidence>
<proteinExistence type="predicted"/>
<keyword evidence="1" id="KW-0805">Transcription regulation</keyword>
<organism evidence="5 6">
    <name type="scientific">Sphingobacterium micropteri</name>
    <dbReference type="NCBI Taxonomy" id="2763501"/>
    <lineage>
        <taxon>Bacteria</taxon>
        <taxon>Pseudomonadati</taxon>
        <taxon>Bacteroidota</taxon>
        <taxon>Sphingobacteriia</taxon>
        <taxon>Sphingobacteriales</taxon>
        <taxon>Sphingobacteriaceae</taxon>
        <taxon>Sphingobacterium</taxon>
    </lineage>
</organism>
<accession>A0ABR7YRI5</accession>